<dbReference type="EMBL" id="CP001720">
    <property type="protein sequence ID" value="ACV62297.1"/>
    <property type="molecule type" value="Genomic_DNA"/>
</dbReference>
<dbReference type="PANTHER" id="PTHR43581">
    <property type="entry name" value="ATP/GTP PHOSPHATASE"/>
    <property type="match status" value="1"/>
</dbReference>
<dbReference type="SUPFAM" id="SSF52540">
    <property type="entry name" value="P-loop containing nucleoside triphosphate hydrolases"/>
    <property type="match status" value="1"/>
</dbReference>
<proteinExistence type="predicted"/>
<dbReference type="STRING" id="485916.Dtox_1424"/>
<dbReference type="PANTHER" id="PTHR43581:SF2">
    <property type="entry name" value="EXCINUCLEASE ATPASE SUBUNIT"/>
    <property type="match status" value="1"/>
</dbReference>
<organism evidence="2 3">
    <name type="scientific">Desulfofarcimen acetoxidans (strain ATCC 49208 / DSM 771 / KCTC 5769 / VKM B-1644 / 5575)</name>
    <name type="common">Desulfotomaculum acetoxidans</name>
    <dbReference type="NCBI Taxonomy" id="485916"/>
    <lineage>
        <taxon>Bacteria</taxon>
        <taxon>Bacillati</taxon>
        <taxon>Bacillota</taxon>
        <taxon>Clostridia</taxon>
        <taxon>Eubacteriales</taxon>
        <taxon>Peptococcaceae</taxon>
        <taxon>Desulfofarcimen</taxon>
    </lineage>
</organism>
<evidence type="ECO:0000259" key="1">
    <source>
        <dbReference type="Pfam" id="PF13304"/>
    </source>
</evidence>
<dbReference type="InterPro" id="IPR051396">
    <property type="entry name" value="Bact_Antivir_Def_Nuclease"/>
</dbReference>
<dbReference type="InterPro" id="IPR027417">
    <property type="entry name" value="P-loop_NTPase"/>
</dbReference>
<dbReference type="GO" id="GO:0005524">
    <property type="term" value="F:ATP binding"/>
    <property type="evidence" value="ECO:0007669"/>
    <property type="project" value="InterPro"/>
</dbReference>
<dbReference type="GO" id="GO:0016887">
    <property type="term" value="F:ATP hydrolysis activity"/>
    <property type="evidence" value="ECO:0007669"/>
    <property type="project" value="InterPro"/>
</dbReference>
<dbReference type="Proteomes" id="UP000002217">
    <property type="component" value="Chromosome"/>
</dbReference>
<feature type="domain" description="ATPase AAA-type core" evidence="1">
    <location>
        <begin position="499"/>
        <end position="553"/>
    </location>
</feature>
<reference evidence="2 3" key="1">
    <citation type="journal article" date="2009" name="Stand. Genomic Sci.">
        <title>Complete genome sequence of Desulfotomaculum acetoxidans type strain (5575).</title>
        <authorList>
            <person name="Spring S."/>
            <person name="Lapidus A."/>
            <person name="Schroder M."/>
            <person name="Gleim D."/>
            <person name="Sims D."/>
            <person name="Meincke L."/>
            <person name="Glavina Del Rio T."/>
            <person name="Tice H."/>
            <person name="Copeland A."/>
            <person name="Cheng J.F."/>
            <person name="Lucas S."/>
            <person name="Chen F."/>
            <person name="Nolan M."/>
            <person name="Bruce D."/>
            <person name="Goodwin L."/>
            <person name="Pitluck S."/>
            <person name="Ivanova N."/>
            <person name="Mavromatis K."/>
            <person name="Mikhailova N."/>
            <person name="Pati A."/>
            <person name="Chen A."/>
            <person name="Palaniappan K."/>
            <person name="Land M."/>
            <person name="Hauser L."/>
            <person name="Chang Y.J."/>
            <person name="Jeffries C.D."/>
            <person name="Chain P."/>
            <person name="Saunders E."/>
            <person name="Brettin T."/>
            <person name="Detter J.C."/>
            <person name="Goker M."/>
            <person name="Bristow J."/>
            <person name="Eisen J.A."/>
            <person name="Markowitz V."/>
            <person name="Hugenholtz P."/>
            <person name="Kyrpides N.C."/>
            <person name="Klenk H.P."/>
            <person name="Han C."/>
        </authorList>
    </citation>
    <scope>NUCLEOTIDE SEQUENCE [LARGE SCALE GENOMIC DNA]</scope>
    <source>
        <strain evidence="3">ATCC 49208 / DSM 771 / VKM B-1644</strain>
    </source>
</reference>
<gene>
    <name evidence="2" type="ordered locus">Dtox_1424</name>
</gene>
<name>C8VVI2_DESAS</name>
<dbReference type="eggNOG" id="COG3950">
    <property type="taxonomic scope" value="Bacteria"/>
</dbReference>
<dbReference type="InterPro" id="IPR003959">
    <property type="entry name" value="ATPase_AAA_core"/>
</dbReference>
<dbReference type="KEGG" id="dae:Dtox_1424"/>
<evidence type="ECO:0000313" key="3">
    <source>
        <dbReference type="Proteomes" id="UP000002217"/>
    </source>
</evidence>
<dbReference type="Gene3D" id="3.40.50.300">
    <property type="entry name" value="P-loop containing nucleotide triphosphate hydrolases"/>
    <property type="match status" value="2"/>
</dbReference>
<dbReference type="Pfam" id="PF13304">
    <property type="entry name" value="AAA_21"/>
    <property type="match status" value="1"/>
</dbReference>
<accession>C8VVI2</accession>
<dbReference type="HOGENOM" id="CLU_029328_0_0_9"/>
<evidence type="ECO:0000313" key="2">
    <source>
        <dbReference type="EMBL" id="ACV62297.1"/>
    </source>
</evidence>
<dbReference type="AlphaFoldDB" id="C8VVI2"/>
<keyword evidence="3" id="KW-1185">Reference proteome</keyword>
<protein>
    <recommendedName>
        <fullName evidence="1">ATPase AAA-type core domain-containing protein</fullName>
    </recommendedName>
</protein>
<sequence length="712" mass="83515">MTPKDNSTLVQNAFEKVGTMELLYIWINNSENNFIVNEGFNLYGEHRFTLQVREKYILSYESRASLIGSDLYCTGCIKNITAIVGENGSGKTTLFKSIYLGSCLPYQQHDDPKYHQMNQDDYEMSKRILIYQFGNNIEIIHNLELGRFVNNTPFVVHNINEADQEERLRLLELLEQQTIIYLSNSRYTSDLNGYGTHGNLNKISLTADSLKNISGRFYRKIVQHPQGLVIKLNPYNILQSILIKNKTVIEFQQVCDVLYYHHLYSRGYTDLYISKLCKDLYVDFSCTIPIIEKVENYRYIAKDDFKSEDPHINRLSAKIKEFSAWCYTIPIEMRGEIFTKQCLNLIFEMFYCWDNIELNKHSVTSMKMFPAVITDIIDSYKRQQGYDSNQSDYYEWGLKEIEELNSILCDCKTIYSNVPEYDLAHRFDKVISYESNKKQYLLFCRFINQLARKDKSVLLKYIKIDNLHMSSGERAIQNFFSWLNLLPFFDEFIEGEPIRLRESALLLIDEIDLYMHPEWQRKLIKVLFNELSTQFEGKEIQVIISTHSPLVLSDILRQNTIYLQPKEGMFHLIDADSRAQTFGNNIYTLLNDSFFMKSTIGDYAKEIIKEISDNLILLSLDPGNSELRKKCEKYSRIIESIGEPLIHKKLQHMFFRYFENQQDTQLKVFRKQVQALKKSLHEKNPDKKKIEELKESLKNALAVIESISGDIE</sequence>